<organism evidence="1 2">
    <name type="scientific">Alligator mississippiensis</name>
    <name type="common">American alligator</name>
    <dbReference type="NCBI Taxonomy" id="8496"/>
    <lineage>
        <taxon>Eukaryota</taxon>
        <taxon>Metazoa</taxon>
        <taxon>Chordata</taxon>
        <taxon>Craniata</taxon>
        <taxon>Vertebrata</taxon>
        <taxon>Euteleostomi</taxon>
        <taxon>Archelosauria</taxon>
        <taxon>Archosauria</taxon>
        <taxon>Crocodylia</taxon>
        <taxon>Alligatoridae</taxon>
        <taxon>Alligatorinae</taxon>
        <taxon>Alligator</taxon>
    </lineage>
</organism>
<keyword evidence="2" id="KW-1185">Reference proteome</keyword>
<name>A0A151LZ44_ALLMI</name>
<protein>
    <submittedName>
        <fullName evidence="1">Uncharacterized protein</fullName>
    </submittedName>
</protein>
<sequence length="79" mass="8947">MRSMTYCLNRASESHCTSPAELKPARSSYISPSPSNTFVGVNTFVEVFFQKHQMEKKINSMAFKRLVEEAPSSLSLSWL</sequence>
<gene>
    <name evidence="1" type="ORF">Y1Q_0020120</name>
</gene>
<evidence type="ECO:0000313" key="2">
    <source>
        <dbReference type="Proteomes" id="UP000050525"/>
    </source>
</evidence>
<evidence type="ECO:0000313" key="1">
    <source>
        <dbReference type="EMBL" id="KYO17524.1"/>
    </source>
</evidence>
<accession>A0A151LZ44</accession>
<comment type="caution">
    <text evidence="1">The sequence shown here is derived from an EMBL/GenBank/DDBJ whole genome shotgun (WGS) entry which is preliminary data.</text>
</comment>
<dbReference type="AlphaFoldDB" id="A0A151LZ44"/>
<proteinExistence type="predicted"/>
<dbReference type="EMBL" id="AKHW03007000">
    <property type="protein sequence ID" value="KYO17524.1"/>
    <property type="molecule type" value="Genomic_DNA"/>
</dbReference>
<dbReference type="Proteomes" id="UP000050525">
    <property type="component" value="Unassembled WGS sequence"/>
</dbReference>
<reference evidence="1 2" key="1">
    <citation type="journal article" date="2012" name="Genome Biol.">
        <title>Sequencing three crocodilian genomes to illuminate the evolution of archosaurs and amniotes.</title>
        <authorList>
            <person name="St John J.A."/>
            <person name="Braun E.L."/>
            <person name="Isberg S.R."/>
            <person name="Miles L.G."/>
            <person name="Chong A.Y."/>
            <person name="Gongora J."/>
            <person name="Dalzell P."/>
            <person name="Moran C."/>
            <person name="Bed'hom B."/>
            <person name="Abzhanov A."/>
            <person name="Burgess S.C."/>
            <person name="Cooksey A.M."/>
            <person name="Castoe T.A."/>
            <person name="Crawford N.G."/>
            <person name="Densmore L.D."/>
            <person name="Drew J.C."/>
            <person name="Edwards S.V."/>
            <person name="Faircloth B.C."/>
            <person name="Fujita M.K."/>
            <person name="Greenwold M.J."/>
            <person name="Hoffmann F.G."/>
            <person name="Howard J.M."/>
            <person name="Iguchi T."/>
            <person name="Janes D.E."/>
            <person name="Khan S.Y."/>
            <person name="Kohno S."/>
            <person name="de Koning A.J."/>
            <person name="Lance S.L."/>
            <person name="McCarthy F.M."/>
            <person name="McCormack J.E."/>
            <person name="Merchant M.E."/>
            <person name="Peterson D.G."/>
            <person name="Pollock D.D."/>
            <person name="Pourmand N."/>
            <person name="Raney B.J."/>
            <person name="Roessler K.A."/>
            <person name="Sanford J.R."/>
            <person name="Sawyer R.H."/>
            <person name="Schmidt C.J."/>
            <person name="Triplett E.W."/>
            <person name="Tuberville T.D."/>
            <person name="Venegas-Anaya M."/>
            <person name="Howard J.T."/>
            <person name="Jarvis E.D."/>
            <person name="Guillette L.J.Jr."/>
            <person name="Glenn T.C."/>
            <person name="Green R.E."/>
            <person name="Ray D.A."/>
        </authorList>
    </citation>
    <scope>NUCLEOTIDE SEQUENCE [LARGE SCALE GENOMIC DNA]</scope>
    <source>
        <strain evidence="1">KSC_2009_1</strain>
    </source>
</reference>